<comment type="caution">
    <text evidence="1">The sequence shown here is derived from an EMBL/GenBank/DDBJ whole genome shotgun (WGS) entry which is preliminary data.</text>
</comment>
<dbReference type="EMBL" id="JANURM010000006">
    <property type="protein sequence ID" value="MDL0089020.1"/>
    <property type="molecule type" value="Genomic_DNA"/>
</dbReference>
<organism evidence="1 2">
    <name type="scientific">Campylobacter gastrosuis</name>
    <dbReference type="NCBI Taxonomy" id="2974576"/>
    <lineage>
        <taxon>Bacteria</taxon>
        <taxon>Pseudomonadati</taxon>
        <taxon>Campylobacterota</taxon>
        <taxon>Epsilonproteobacteria</taxon>
        <taxon>Campylobacterales</taxon>
        <taxon>Campylobacteraceae</taxon>
        <taxon>Campylobacter</taxon>
    </lineage>
</organism>
<evidence type="ECO:0008006" key="3">
    <source>
        <dbReference type="Google" id="ProtNLM"/>
    </source>
</evidence>
<dbReference type="Pfam" id="PF07450">
    <property type="entry name" value="HycH"/>
    <property type="match status" value="1"/>
</dbReference>
<protein>
    <recommendedName>
        <fullName evidence="3">Formate hydrogenlyase family maturation protein</fullName>
    </recommendedName>
</protein>
<dbReference type="RefSeq" id="WP_284937678.1">
    <property type="nucleotide sequence ID" value="NZ_JANURM010000006.1"/>
</dbReference>
<sequence>MVEIYALTKRHIDAKDESELNQKLTPELEHVKMFSTFVGHGIGKIDFSEKIAEISDDEFERILENSGEYTRFKIGNLSRYFEIEIYPEHAQRLLSDICDCKLKELLCELKGGFLVLRKDFVGV</sequence>
<evidence type="ECO:0000313" key="1">
    <source>
        <dbReference type="EMBL" id="MDL0089020.1"/>
    </source>
</evidence>
<dbReference type="Proteomes" id="UP001173801">
    <property type="component" value="Unassembled WGS sequence"/>
</dbReference>
<name>A0ABT7HQA1_9BACT</name>
<evidence type="ECO:0000313" key="2">
    <source>
        <dbReference type="Proteomes" id="UP001173801"/>
    </source>
</evidence>
<dbReference type="InterPro" id="IPR010005">
    <property type="entry name" value="Formate_DH_maturation_HycH"/>
</dbReference>
<gene>
    <name evidence="1" type="ORF">NYG85_06485</name>
</gene>
<proteinExistence type="predicted"/>
<reference evidence="1" key="2">
    <citation type="journal article" date="2023" name="Microorganisms">
        <title>Isolation and Genomic Characteristics of Cat-Borne Campylobacter felis sp. nov. and Sheep-Borne Campylobacter ovis sp. nov.</title>
        <authorList>
            <person name="Wang H."/>
            <person name="Li Y."/>
            <person name="Gu Y."/>
            <person name="Zhou G."/>
            <person name="Chen X."/>
            <person name="Zhang X."/>
            <person name="Shao Z."/>
            <person name="Zhang J."/>
            <person name="Zhang M."/>
        </authorList>
    </citation>
    <scope>NUCLEOTIDE SEQUENCE</scope>
    <source>
        <strain evidence="1">PS10</strain>
    </source>
</reference>
<reference evidence="1" key="1">
    <citation type="submission" date="2022-08" db="EMBL/GenBank/DDBJ databases">
        <authorList>
            <person name="Wang H."/>
        </authorList>
    </citation>
    <scope>NUCLEOTIDE SEQUENCE</scope>
    <source>
        <strain evidence="1">PS10</strain>
    </source>
</reference>
<accession>A0ABT7HQA1</accession>
<keyword evidence="2" id="KW-1185">Reference proteome</keyword>